<dbReference type="Proteomes" id="UP000256970">
    <property type="component" value="Unassembled WGS sequence"/>
</dbReference>
<organism evidence="3 4">
    <name type="scientific">Tetradesmus obliquus</name>
    <name type="common">Green alga</name>
    <name type="synonym">Acutodesmus obliquus</name>
    <dbReference type="NCBI Taxonomy" id="3088"/>
    <lineage>
        <taxon>Eukaryota</taxon>
        <taxon>Viridiplantae</taxon>
        <taxon>Chlorophyta</taxon>
        <taxon>core chlorophytes</taxon>
        <taxon>Chlorophyceae</taxon>
        <taxon>CS clade</taxon>
        <taxon>Sphaeropleales</taxon>
        <taxon>Scenedesmaceae</taxon>
        <taxon>Tetradesmus</taxon>
    </lineage>
</organism>
<evidence type="ECO:0000256" key="2">
    <source>
        <dbReference type="SAM" id="Phobius"/>
    </source>
</evidence>
<feature type="transmembrane region" description="Helical" evidence="2">
    <location>
        <begin position="13"/>
        <end position="33"/>
    </location>
</feature>
<reference evidence="3 4" key="1">
    <citation type="submission" date="2016-10" db="EMBL/GenBank/DDBJ databases">
        <authorList>
            <person name="Cai Z."/>
        </authorList>
    </citation>
    <scope>NUCLEOTIDE SEQUENCE [LARGE SCALE GENOMIC DNA]</scope>
</reference>
<sequence>MGYLGCGTSINKVAWTVFAVLLALAAVMLGIGLGKTVPCTRTLTACTRANPGQERDACSLSFRHCARAHLIVAAAGVAAVLIALGVVCCLCCCSRPPAAKSTGGQPYGAMTGVVQMQQGYPTAAPAAGTLGQQQQQGYSPYGGAAAAPGYSGYSQQPGQPGWPQQGMQSGVPVTRY</sequence>
<keyword evidence="2" id="KW-1133">Transmembrane helix</keyword>
<proteinExistence type="predicted"/>
<dbReference type="AlphaFoldDB" id="A0A383WER6"/>
<protein>
    <submittedName>
        <fullName evidence="3">Uncharacterized protein</fullName>
    </submittedName>
</protein>
<keyword evidence="2" id="KW-0812">Transmembrane</keyword>
<feature type="region of interest" description="Disordered" evidence="1">
    <location>
        <begin position="152"/>
        <end position="176"/>
    </location>
</feature>
<evidence type="ECO:0000313" key="4">
    <source>
        <dbReference type="Proteomes" id="UP000256970"/>
    </source>
</evidence>
<feature type="compositionally biased region" description="Low complexity" evidence="1">
    <location>
        <begin position="152"/>
        <end position="170"/>
    </location>
</feature>
<dbReference type="EMBL" id="FNXT01001239">
    <property type="protein sequence ID" value="SZX75733.1"/>
    <property type="molecule type" value="Genomic_DNA"/>
</dbReference>
<feature type="transmembrane region" description="Helical" evidence="2">
    <location>
        <begin position="68"/>
        <end position="87"/>
    </location>
</feature>
<keyword evidence="4" id="KW-1185">Reference proteome</keyword>
<gene>
    <name evidence="3" type="ORF">BQ4739_LOCUS16007</name>
</gene>
<keyword evidence="2" id="KW-0472">Membrane</keyword>
<evidence type="ECO:0000256" key="1">
    <source>
        <dbReference type="SAM" id="MobiDB-lite"/>
    </source>
</evidence>
<name>A0A383WER6_TETOB</name>
<accession>A0A383WER6</accession>
<evidence type="ECO:0000313" key="3">
    <source>
        <dbReference type="EMBL" id="SZX75733.1"/>
    </source>
</evidence>